<feature type="domain" description="Carboxylesterase type B" evidence="4">
    <location>
        <begin position="52"/>
        <end position="186"/>
    </location>
</feature>
<protein>
    <recommendedName>
        <fullName evidence="3">Carboxylic ester hydrolase</fullName>
        <ecNumber evidence="3">3.1.1.-</ecNumber>
    </recommendedName>
</protein>
<dbReference type="PANTHER" id="PTHR43142:SF1">
    <property type="entry name" value="CARBOXYLIC ESTER HYDROLASE"/>
    <property type="match status" value="1"/>
</dbReference>
<keyword evidence="2 3" id="KW-0378">Hydrolase</keyword>
<organism evidence="5 6">
    <name type="scientific">Corynebacterium callunae DSM 20147</name>
    <dbReference type="NCBI Taxonomy" id="1121353"/>
    <lineage>
        <taxon>Bacteria</taxon>
        <taxon>Bacillati</taxon>
        <taxon>Actinomycetota</taxon>
        <taxon>Actinomycetes</taxon>
        <taxon>Mycobacteriales</taxon>
        <taxon>Corynebacteriaceae</taxon>
        <taxon>Corynebacterium</taxon>
    </lineage>
</organism>
<dbReference type="PROSITE" id="PS00122">
    <property type="entry name" value="CARBOXYLESTERASE_B_1"/>
    <property type="match status" value="1"/>
</dbReference>
<evidence type="ECO:0000256" key="2">
    <source>
        <dbReference type="ARBA" id="ARBA00022801"/>
    </source>
</evidence>
<evidence type="ECO:0000256" key="1">
    <source>
        <dbReference type="ARBA" id="ARBA00005964"/>
    </source>
</evidence>
<dbReference type="MEROPS" id="S09.A87"/>
<dbReference type="PANTHER" id="PTHR43142">
    <property type="entry name" value="CARBOXYLIC ESTER HYDROLASE"/>
    <property type="match status" value="1"/>
</dbReference>
<gene>
    <name evidence="5" type="ORF">H924_09695</name>
</gene>
<accession>M1UVC7</accession>
<dbReference type="ESTHER" id="9cory-m1uvc7">
    <property type="family name" value="Carb_B_Bacteria"/>
</dbReference>
<evidence type="ECO:0000313" key="5">
    <source>
        <dbReference type="EMBL" id="AGG67377.1"/>
    </source>
</evidence>
<dbReference type="InterPro" id="IPR019826">
    <property type="entry name" value="Carboxylesterase_B_AS"/>
</dbReference>
<dbReference type="Pfam" id="PF00135">
    <property type="entry name" value="COesterase"/>
    <property type="match status" value="1"/>
</dbReference>
<dbReference type="PATRIC" id="fig|1121353.3.peg.1980"/>
<dbReference type="EMBL" id="CP004354">
    <property type="protein sequence ID" value="AGG67377.1"/>
    <property type="molecule type" value="Genomic_DNA"/>
</dbReference>
<dbReference type="GO" id="GO:0016787">
    <property type="term" value="F:hydrolase activity"/>
    <property type="evidence" value="ECO:0007669"/>
    <property type="project" value="UniProtKB-KW"/>
</dbReference>
<dbReference type="InterPro" id="IPR029058">
    <property type="entry name" value="AB_hydrolase_fold"/>
</dbReference>
<evidence type="ECO:0000256" key="3">
    <source>
        <dbReference type="RuleBase" id="RU361235"/>
    </source>
</evidence>
<name>M1UVC7_9CORY</name>
<dbReference type="HOGENOM" id="CLU_006586_18_0_11"/>
<keyword evidence="6" id="KW-1185">Reference proteome</keyword>
<dbReference type="STRING" id="1121353.H924_09695"/>
<dbReference type="SUPFAM" id="SSF53474">
    <property type="entry name" value="alpha/beta-Hydrolases"/>
    <property type="match status" value="1"/>
</dbReference>
<comment type="similarity">
    <text evidence="1 3">Belongs to the type-B carboxylesterase/lipase family.</text>
</comment>
<dbReference type="eggNOG" id="COG2272">
    <property type="taxonomic scope" value="Bacteria"/>
</dbReference>
<dbReference type="OrthoDB" id="3199405at2"/>
<proteinExistence type="inferred from homology"/>
<evidence type="ECO:0000259" key="4">
    <source>
        <dbReference type="Pfam" id="PF00135"/>
    </source>
</evidence>
<dbReference type="Gene3D" id="3.40.50.1820">
    <property type="entry name" value="alpha/beta hydrolase"/>
    <property type="match status" value="1"/>
</dbReference>
<dbReference type="RefSeq" id="WP_015651808.1">
    <property type="nucleotide sequence ID" value="NC_020506.1"/>
</dbReference>
<dbReference type="AlphaFoldDB" id="M1UVC7"/>
<sequence>MSVTSVTITCPAGQITGEPHYFRSIPYASAQPFADAQKLPPRDIDARGTVQGLQLSVATPEARFGADLPVIVYIHGGGYDSGSRFEPRTAPEFMVSQGFVVVAVDYRLSLEGFVRFHDDEPHRYRGIDDCVLALEWVQKNIEFFGGDPTNVTLIGQSAGAGIALWLTRLDHYKGAFRRVVALSPSFPRQPFQARKGALRRSLGKPVTRKALAALDPAKLAKSYGRFKRRFFNDLPLGPFPYDPNELADIDLIISSTRDEMYHHELGQKLDQRGVGTKLIARLLGIKNVNDYLKAARTIDSRVVGRTIGDAMIRKYVAQTEKGWWIEFPGRHCEDLTLIFQQDSQAHHIIADFARAKKPTWPLYEPTKRQALSLVDGHAKVVSDPLKMVRLAF</sequence>
<evidence type="ECO:0000313" key="6">
    <source>
        <dbReference type="Proteomes" id="UP000011760"/>
    </source>
</evidence>
<dbReference type="InterPro" id="IPR002018">
    <property type="entry name" value="CarbesteraseB"/>
</dbReference>
<dbReference type="KEGG" id="ccn:H924_09695"/>
<reference evidence="5 6" key="1">
    <citation type="submission" date="2013-02" db="EMBL/GenBank/DDBJ databases">
        <title>The complete genome sequence of Corynebacterium callunae DSM 20147.</title>
        <authorList>
            <person name="Ruckert C."/>
            <person name="Albersmeier A."/>
            <person name="Kalinowski J."/>
        </authorList>
    </citation>
    <scope>NUCLEOTIDE SEQUENCE [LARGE SCALE GENOMIC DNA]</scope>
    <source>
        <strain evidence="5 6">DSM 20147</strain>
    </source>
</reference>
<dbReference type="Proteomes" id="UP000011760">
    <property type="component" value="Chromosome"/>
</dbReference>
<dbReference type="EC" id="3.1.1.-" evidence="3"/>